<organism evidence="1 2">
    <name type="scientific">Runella salmonicolor</name>
    <dbReference type="NCBI Taxonomy" id="2950278"/>
    <lineage>
        <taxon>Bacteria</taxon>
        <taxon>Pseudomonadati</taxon>
        <taxon>Bacteroidota</taxon>
        <taxon>Cytophagia</taxon>
        <taxon>Cytophagales</taxon>
        <taxon>Spirosomataceae</taxon>
        <taxon>Runella</taxon>
    </lineage>
</organism>
<reference evidence="1 2" key="1">
    <citation type="submission" date="2022-06" db="EMBL/GenBank/DDBJ databases">
        <title>Runella sp. S5 genome sequencing.</title>
        <authorList>
            <person name="Park S."/>
        </authorList>
    </citation>
    <scope>NUCLEOTIDE SEQUENCE [LARGE SCALE GENOMIC DNA]</scope>
    <source>
        <strain evidence="1 2">S5</strain>
    </source>
</reference>
<sequence length="145" mass="17130">MKFPLTASELTNEIYISVDKYLEIGDLRVRQLIKILSNVPDELIIEGLIKVFENNNRRETEILDQEFAGQILKEIKPKTDVSLEIILKRILSNWNKSVEEIPFWFKENYGTERCKNTLESISNEAVLTKVEKEKLETMKWWLEIK</sequence>
<proteinExistence type="predicted"/>
<accession>A0ABT1FN75</accession>
<comment type="caution">
    <text evidence="1">The sequence shown here is derived from an EMBL/GenBank/DDBJ whole genome shotgun (WGS) entry which is preliminary data.</text>
</comment>
<dbReference type="RefSeq" id="WP_166558532.1">
    <property type="nucleotide sequence ID" value="NZ_JAMZEL010000004.1"/>
</dbReference>
<name>A0ABT1FN75_9BACT</name>
<evidence type="ECO:0000313" key="2">
    <source>
        <dbReference type="Proteomes" id="UP001204772"/>
    </source>
</evidence>
<gene>
    <name evidence="1" type="ORF">NCI00_12295</name>
</gene>
<dbReference type="Proteomes" id="UP001204772">
    <property type="component" value="Unassembled WGS sequence"/>
</dbReference>
<evidence type="ECO:0000313" key="1">
    <source>
        <dbReference type="EMBL" id="MCP1383215.1"/>
    </source>
</evidence>
<dbReference type="EMBL" id="JAMZEL010000004">
    <property type="protein sequence ID" value="MCP1383215.1"/>
    <property type="molecule type" value="Genomic_DNA"/>
</dbReference>
<keyword evidence="2" id="KW-1185">Reference proteome</keyword>
<protein>
    <submittedName>
        <fullName evidence="1">Uncharacterized protein</fullName>
    </submittedName>
</protein>